<evidence type="ECO:0000256" key="5">
    <source>
        <dbReference type="ARBA" id="ARBA00044877"/>
    </source>
</evidence>
<reference evidence="8" key="1">
    <citation type="journal article" date="2015" name="Nature">
        <title>Complex archaea that bridge the gap between prokaryotes and eukaryotes.</title>
        <authorList>
            <person name="Spang A."/>
            <person name="Saw J.H."/>
            <person name="Jorgensen S.L."/>
            <person name="Zaremba-Niedzwiedzka K."/>
            <person name="Martijn J."/>
            <person name="Lind A.E."/>
            <person name="van Eijk R."/>
            <person name="Schleper C."/>
            <person name="Guy L."/>
            <person name="Ettema T.J."/>
        </authorList>
    </citation>
    <scope>NUCLEOTIDE SEQUENCE</scope>
</reference>
<evidence type="ECO:0000256" key="1">
    <source>
        <dbReference type="ARBA" id="ARBA00004042"/>
    </source>
</evidence>
<keyword evidence="4" id="KW-0456">Lyase</keyword>
<dbReference type="Gene3D" id="1.10.472.20">
    <property type="entry name" value="Nitrile hydratase, beta subunit"/>
    <property type="match status" value="1"/>
</dbReference>
<feature type="domain" description="Nitrile hydratase beta subunit-like N-terminal" evidence="7">
    <location>
        <begin position="1"/>
        <end position="106"/>
    </location>
</feature>
<feature type="domain" description="Nitrile hydratase beta subunit" evidence="6">
    <location>
        <begin position="121"/>
        <end position="217"/>
    </location>
</feature>
<protein>
    <recommendedName>
        <fullName evidence="3">nitrile hydratase</fullName>
        <ecNumber evidence="3">4.2.1.84</ecNumber>
    </recommendedName>
</protein>
<dbReference type="GO" id="GO:0046914">
    <property type="term" value="F:transition metal ion binding"/>
    <property type="evidence" value="ECO:0007669"/>
    <property type="project" value="InterPro"/>
</dbReference>
<comment type="similarity">
    <text evidence="2">Belongs to the nitrile hydratase subunit beta family.</text>
</comment>
<dbReference type="InterPro" id="IPR008990">
    <property type="entry name" value="Elect_transpt_acc-like_dom_sf"/>
</dbReference>
<comment type="function">
    <text evidence="1">NHase catalyzes the hydration of various nitrile compounds to the corresponding amides.</text>
</comment>
<dbReference type="EMBL" id="LAZR01000188">
    <property type="protein sequence ID" value="KKN83243.1"/>
    <property type="molecule type" value="Genomic_DNA"/>
</dbReference>
<dbReference type="InterPro" id="IPR049054">
    <property type="entry name" value="CN_hydtase_beta-like_N"/>
</dbReference>
<evidence type="ECO:0000256" key="2">
    <source>
        <dbReference type="ARBA" id="ARBA00009098"/>
    </source>
</evidence>
<dbReference type="EC" id="4.2.1.84" evidence="3"/>
<dbReference type="InterPro" id="IPR003168">
    <property type="entry name" value="Nitrile_hydratase_bsu"/>
</dbReference>
<comment type="catalytic activity">
    <reaction evidence="5">
        <text>an aliphatic primary amide = an aliphatic nitrile + H2O</text>
        <dbReference type="Rhea" id="RHEA:12673"/>
        <dbReference type="ChEBI" id="CHEBI:15377"/>
        <dbReference type="ChEBI" id="CHEBI:65285"/>
        <dbReference type="ChEBI" id="CHEBI:80291"/>
        <dbReference type="EC" id="4.2.1.84"/>
    </reaction>
</comment>
<dbReference type="NCBIfam" id="TIGR03888">
    <property type="entry name" value="nitrile_beta"/>
    <property type="match status" value="1"/>
</dbReference>
<dbReference type="Pfam" id="PF21006">
    <property type="entry name" value="NHase_beta_N"/>
    <property type="match status" value="1"/>
</dbReference>
<name>A0A0F9WW88_9ZZZZ</name>
<dbReference type="SUPFAM" id="SSF50090">
    <property type="entry name" value="Electron transport accessory proteins"/>
    <property type="match status" value="1"/>
</dbReference>
<evidence type="ECO:0000256" key="3">
    <source>
        <dbReference type="ARBA" id="ARBA00013079"/>
    </source>
</evidence>
<comment type="caution">
    <text evidence="8">The sequence shown here is derived from an EMBL/GenBank/DDBJ whole genome shotgun (WGS) entry which is preliminary data.</text>
</comment>
<evidence type="ECO:0000259" key="6">
    <source>
        <dbReference type="Pfam" id="PF02211"/>
    </source>
</evidence>
<proteinExistence type="inferred from homology"/>
<organism evidence="8">
    <name type="scientific">marine sediment metagenome</name>
    <dbReference type="NCBI Taxonomy" id="412755"/>
    <lineage>
        <taxon>unclassified sequences</taxon>
        <taxon>metagenomes</taxon>
        <taxon>ecological metagenomes</taxon>
    </lineage>
</organism>
<dbReference type="PIRSF" id="PIRSF001427">
    <property type="entry name" value="NHase_beta"/>
    <property type="match status" value="1"/>
</dbReference>
<dbReference type="InterPro" id="IPR042262">
    <property type="entry name" value="CN_hydtase_beta_C"/>
</dbReference>
<accession>A0A0F9WW88</accession>
<dbReference type="InterPro" id="IPR024690">
    <property type="entry name" value="CN_hydtase_beta_dom_C"/>
</dbReference>
<gene>
    <name evidence="8" type="ORF">LCGC14_0301160</name>
</gene>
<dbReference type="GO" id="GO:0018822">
    <property type="term" value="F:nitrile hydratase activity"/>
    <property type="evidence" value="ECO:0007669"/>
    <property type="project" value="UniProtKB-EC"/>
</dbReference>
<sequence>MNGGADLGGMMGFGPVAPEADEPLFHAPWEARALGMVVALGACGQWNIDAARSAREDMHPGDYTRTPYYAIWLKAAKRLMVEKEMLTEAEIAQGVPLIAATPIKRRLAAEDVDAMLSAGGPADRPEQGEPAFAVGDQVRTINDHPTTHTRMARYARDKVGTITKVHGFHVFPDSNAQGQGEDPQWLYQVAFSARTLWGAQGREGDSVTLDLWEPYLRTVL</sequence>
<evidence type="ECO:0000313" key="8">
    <source>
        <dbReference type="EMBL" id="KKN83243.1"/>
    </source>
</evidence>
<evidence type="ECO:0000259" key="7">
    <source>
        <dbReference type="Pfam" id="PF21006"/>
    </source>
</evidence>
<dbReference type="Gene3D" id="2.30.30.50">
    <property type="match status" value="1"/>
</dbReference>
<dbReference type="AlphaFoldDB" id="A0A0F9WW88"/>
<evidence type="ECO:0000256" key="4">
    <source>
        <dbReference type="ARBA" id="ARBA00023239"/>
    </source>
</evidence>
<dbReference type="Pfam" id="PF02211">
    <property type="entry name" value="NHase_beta_C"/>
    <property type="match status" value="1"/>
</dbReference>